<dbReference type="STRING" id="1423792.FD09_GL002709"/>
<keyword evidence="3" id="KW-0067">ATP-binding</keyword>
<protein>
    <submittedName>
        <fullName evidence="5">Multidrug ABC superfamily ATP binding cassette transporter, ABC protein</fullName>
    </submittedName>
</protein>
<name>A0A0R1N8Q8_9LACO</name>
<dbReference type="OrthoDB" id="9804819at2"/>
<dbReference type="Gene3D" id="3.40.50.300">
    <property type="entry name" value="P-loop containing nucleotide triphosphate hydrolases"/>
    <property type="match status" value="1"/>
</dbReference>
<evidence type="ECO:0000256" key="2">
    <source>
        <dbReference type="ARBA" id="ARBA00022741"/>
    </source>
</evidence>
<dbReference type="InterPro" id="IPR003439">
    <property type="entry name" value="ABC_transporter-like_ATP-bd"/>
</dbReference>
<feature type="domain" description="ABC transporter" evidence="4">
    <location>
        <begin position="6"/>
        <end position="228"/>
    </location>
</feature>
<gene>
    <name evidence="5" type="ORF">FD09_GL002709</name>
</gene>
<evidence type="ECO:0000259" key="4">
    <source>
        <dbReference type="PROSITE" id="PS50893"/>
    </source>
</evidence>
<sequence>MTNPIITLDHVAFDYGRKPVLRDVDLTVQPGEIIGLVGPNGAGKTTLLNLIQGILPDAAGITIFGGQPGNPTAKAATGSMLQGNLKLPRVRVSELISLIGAQYPHALPTNEVLTLTNLTAQANQSINTLSGGQLRRVTFACAIVHQPQLLFLDEPTVGMDAQARQEFWALIERMRTRHVTVIITSHYLEEIQHVADRIAILTQGRFAYLGSWDELQDAHNGGQISFTAPLAPTAFAHLPGVSAVTATTDHITLTSTDTDLTVQSLVPFFSDLHHFTVTRQSLETIYLDLLKEDDQNEEISQPAKV</sequence>
<dbReference type="PROSITE" id="PS00211">
    <property type="entry name" value="ABC_TRANSPORTER_1"/>
    <property type="match status" value="1"/>
</dbReference>
<comment type="caution">
    <text evidence="5">The sequence shown here is derived from an EMBL/GenBank/DDBJ whole genome shotgun (WGS) entry which is preliminary data.</text>
</comment>
<dbReference type="InterPro" id="IPR017871">
    <property type="entry name" value="ABC_transporter-like_CS"/>
</dbReference>
<reference evidence="5 6" key="1">
    <citation type="journal article" date="2015" name="Genome Announc.">
        <title>Expanding the biotechnology potential of lactobacilli through comparative genomics of 213 strains and associated genera.</title>
        <authorList>
            <person name="Sun Z."/>
            <person name="Harris H.M."/>
            <person name="McCann A."/>
            <person name="Guo C."/>
            <person name="Argimon S."/>
            <person name="Zhang W."/>
            <person name="Yang X."/>
            <person name="Jeffery I.B."/>
            <person name="Cooney J.C."/>
            <person name="Kagawa T.F."/>
            <person name="Liu W."/>
            <person name="Song Y."/>
            <person name="Salvetti E."/>
            <person name="Wrobel A."/>
            <person name="Rasinkangas P."/>
            <person name="Parkhill J."/>
            <person name="Rea M.C."/>
            <person name="O'Sullivan O."/>
            <person name="Ritari J."/>
            <person name="Douillard F.P."/>
            <person name="Paul Ross R."/>
            <person name="Yang R."/>
            <person name="Briner A.E."/>
            <person name="Felis G.E."/>
            <person name="de Vos W.M."/>
            <person name="Barrangou R."/>
            <person name="Klaenhammer T.R."/>
            <person name="Caufield P.W."/>
            <person name="Cui Y."/>
            <person name="Zhang H."/>
            <person name="O'Toole P.W."/>
        </authorList>
    </citation>
    <scope>NUCLEOTIDE SEQUENCE [LARGE SCALE GENOMIC DNA]</scope>
    <source>
        <strain evidence="5 6">DSM 12744</strain>
    </source>
</reference>
<dbReference type="InterPro" id="IPR050763">
    <property type="entry name" value="ABC_transporter_ATP-binding"/>
</dbReference>
<organism evidence="5 6">
    <name type="scientific">Schleiferilactobacillus perolens DSM 12744</name>
    <dbReference type="NCBI Taxonomy" id="1423792"/>
    <lineage>
        <taxon>Bacteria</taxon>
        <taxon>Bacillati</taxon>
        <taxon>Bacillota</taxon>
        <taxon>Bacilli</taxon>
        <taxon>Lactobacillales</taxon>
        <taxon>Lactobacillaceae</taxon>
        <taxon>Schleiferilactobacillus</taxon>
    </lineage>
</organism>
<evidence type="ECO:0000313" key="5">
    <source>
        <dbReference type="EMBL" id="KRL12728.1"/>
    </source>
</evidence>
<dbReference type="AlphaFoldDB" id="A0A0R1N8Q8"/>
<dbReference type="PROSITE" id="PS50893">
    <property type="entry name" value="ABC_TRANSPORTER_2"/>
    <property type="match status" value="1"/>
</dbReference>
<dbReference type="InterPro" id="IPR003593">
    <property type="entry name" value="AAA+_ATPase"/>
</dbReference>
<proteinExistence type="predicted"/>
<dbReference type="PANTHER" id="PTHR42711">
    <property type="entry name" value="ABC TRANSPORTER ATP-BINDING PROTEIN"/>
    <property type="match status" value="1"/>
</dbReference>
<keyword evidence="6" id="KW-1185">Reference proteome</keyword>
<evidence type="ECO:0000313" key="6">
    <source>
        <dbReference type="Proteomes" id="UP000051330"/>
    </source>
</evidence>
<keyword evidence="1" id="KW-0813">Transport</keyword>
<dbReference type="EMBL" id="AZEC01000006">
    <property type="protein sequence ID" value="KRL12728.1"/>
    <property type="molecule type" value="Genomic_DNA"/>
</dbReference>
<dbReference type="GO" id="GO:0005524">
    <property type="term" value="F:ATP binding"/>
    <property type="evidence" value="ECO:0007669"/>
    <property type="project" value="UniProtKB-KW"/>
</dbReference>
<dbReference type="InterPro" id="IPR027417">
    <property type="entry name" value="P-loop_NTPase"/>
</dbReference>
<dbReference type="CDD" id="cd03230">
    <property type="entry name" value="ABC_DR_subfamily_A"/>
    <property type="match status" value="1"/>
</dbReference>
<dbReference type="SUPFAM" id="SSF52540">
    <property type="entry name" value="P-loop containing nucleoside triphosphate hydrolases"/>
    <property type="match status" value="1"/>
</dbReference>
<dbReference type="SMART" id="SM00382">
    <property type="entry name" value="AAA"/>
    <property type="match status" value="1"/>
</dbReference>
<keyword evidence="2" id="KW-0547">Nucleotide-binding</keyword>
<dbReference type="Proteomes" id="UP000051330">
    <property type="component" value="Unassembled WGS sequence"/>
</dbReference>
<dbReference type="PATRIC" id="fig|1423792.3.peg.2772"/>
<accession>A0A0R1N8Q8</accession>
<evidence type="ECO:0000256" key="3">
    <source>
        <dbReference type="ARBA" id="ARBA00022840"/>
    </source>
</evidence>
<dbReference type="RefSeq" id="WP_057820285.1">
    <property type="nucleotide sequence ID" value="NZ_AZEC01000006.1"/>
</dbReference>
<dbReference type="Pfam" id="PF00005">
    <property type="entry name" value="ABC_tran"/>
    <property type="match status" value="1"/>
</dbReference>
<evidence type="ECO:0000256" key="1">
    <source>
        <dbReference type="ARBA" id="ARBA00022448"/>
    </source>
</evidence>
<dbReference type="GO" id="GO:0016887">
    <property type="term" value="F:ATP hydrolysis activity"/>
    <property type="evidence" value="ECO:0007669"/>
    <property type="project" value="InterPro"/>
</dbReference>
<dbReference type="PANTHER" id="PTHR42711:SF17">
    <property type="entry name" value="ABC TRANSPORTER ATP-BINDING PROTEIN"/>
    <property type="match status" value="1"/>
</dbReference>